<evidence type="ECO:0000313" key="1">
    <source>
        <dbReference type="EMBL" id="AVP97414.1"/>
    </source>
</evidence>
<gene>
    <name evidence="1" type="ORF">C7S18_09500</name>
</gene>
<proteinExistence type="predicted"/>
<protein>
    <submittedName>
        <fullName evidence="1">Uncharacterized protein</fullName>
    </submittedName>
</protein>
<keyword evidence="2" id="KW-1185">Reference proteome</keyword>
<sequence length="384" mass="42949">MAKADPVTRQPAASLISERVDNMKSVVLVLCGILVWPAFAAASDPTNAPSFSLTAPAPSMILVTLDDPHHLEWQREPPIRKRSRFVAQGSSAPPWYERHDATPGTDYRYRGRRKEGEWSAWQTIHTPSEAEYPPATPVLVLAQFEGRFVINFEWQAADSMADGFVLIRCRPETPCDVAGVMNPDERRFQLVTWEAGTYRLAAFNSRGYSAFTADTAMLGVDEEMESFDDNEVLRAEDSLIAKDITKINSEDVYSCTTPTALMQEGWVLEAVREDRDLWYEPNYCGTGGCIWYEFQVLDGCYMRAGSLPELLRTAPYSSKEPRPGIRISSSGGSAYSGVSRIYEYGELVAQFDWLNFEPPFPGLKPPFDEYGTVQFVGGTELSPE</sequence>
<accession>A0A2P1PRF9</accession>
<reference evidence="1 2" key="2">
    <citation type="submission" date="2018-03" db="EMBL/GenBank/DDBJ databases">
        <authorList>
            <person name="Keele B.F."/>
        </authorList>
    </citation>
    <scope>NUCLEOTIDE SEQUENCE [LARGE SCALE GENOMIC DNA]</scope>
    <source>
        <strain evidence="1 2">D13</strain>
    </source>
</reference>
<evidence type="ECO:0000313" key="2">
    <source>
        <dbReference type="Proteomes" id="UP000241074"/>
    </source>
</evidence>
<reference evidence="1 2" key="1">
    <citation type="submission" date="2018-03" db="EMBL/GenBank/DDBJ databases">
        <title>Ahniella affigens gen. nov., sp. nov., a gammaproteobacterium isolated from sandy soil near a stream.</title>
        <authorList>
            <person name="Ko Y."/>
            <person name="Kim J.-H."/>
        </authorList>
    </citation>
    <scope>NUCLEOTIDE SEQUENCE [LARGE SCALE GENOMIC DNA]</scope>
    <source>
        <strain evidence="1 2">D13</strain>
    </source>
</reference>
<name>A0A2P1PRF9_9GAMM</name>
<dbReference type="KEGG" id="xba:C7S18_09500"/>
<organism evidence="1 2">
    <name type="scientific">Ahniella affigens</name>
    <dbReference type="NCBI Taxonomy" id="2021234"/>
    <lineage>
        <taxon>Bacteria</taxon>
        <taxon>Pseudomonadati</taxon>
        <taxon>Pseudomonadota</taxon>
        <taxon>Gammaproteobacteria</taxon>
        <taxon>Lysobacterales</taxon>
        <taxon>Rhodanobacteraceae</taxon>
        <taxon>Ahniella</taxon>
    </lineage>
</organism>
<dbReference type="Proteomes" id="UP000241074">
    <property type="component" value="Chromosome"/>
</dbReference>
<dbReference type="AlphaFoldDB" id="A0A2P1PRF9"/>
<dbReference type="EMBL" id="CP027860">
    <property type="protein sequence ID" value="AVP97414.1"/>
    <property type="molecule type" value="Genomic_DNA"/>
</dbReference>